<dbReference type="STRING" id="43064.SAMN04488086_11620"/>
<feature type="transmembrane region" description="Helical" evidence="6">
    <location>
        <begin position="611"/>
        <end position="638"/>
    </location>
</feature>
<dbReference type="InterPro" id="IPR003838">
    <property type="entry name" value="ABC3_permease_C"/>
</dbReference>
<feature type="transmembrane region" description="Helical" evidence="6">
    <location>
        <begin position="282"/>
        <end position="307"/>
    </location>
</feature>
<proteinExistence type="inferred from homology"/>
<feature type="transmembrane region" description="Helical" evidence="6">
    <location>
        <begin position="21"/>
        <end position="41"/>
    </location>
</feature>
<sequence length="651" mass="73757">MNKFFFSKLALRNLKSNKQIYFPYIFASIATVAMFYMMVALRGNKFIQTRSDTLSLLFALGAIVVGVFSFIFILYTNSFLIKRRKKEIGLYAILGMKKSHVSKILTIESMVTSCFSIVVGVVVGHLLGELAFLVLNYALKFGIEMSFPFTIQAMLVTIGLFALIFLTTLGYNITQVTFSNPIQLIKGKQTGEREPKSSLILFILSLLLIGSGYWMSLTIDNPLDAMIYFFLAVLLVIAGTYFLFISGSIFILKKLKKNKPFYYRPSPFISISGMLYRMKQNAVGLANITILATMVIVAVSTTAAIFIGTEDTLTVRLPYENQRTYYETVDLAEQLEAIEKETEANGLNVTGTEMYVYYNLFSIIEDNKIMIGAADFAKEIPDTIQLLIREDYERIVGETVPLSSDEVLLFDSKNTFGFSTVIIGNTTYQVKSKIDNPLKMDKSQSPNMIMIVDSRETLESIMETDFRLREIDLPIVADAVISWNTNGTQAQKKDYSEKTAAVVSDSGNSYFQSRELLREEWYSMNGGFLFLGIFLGLLFTFGAALITYFKQVSEGYDDRDKFQIMQKVGLDKQMIRKTTRLQIVWMFLLPLIIAVIHVAFAFPIIQKLLLLFSVVNTTLVFWCFIGVITGFSVIYWLIYQVTSKVYYGIVE</sequence>
<dbReference type="InterPro" id="IPR052536">
    <property type="entry name" value="ABC-4_Integral_Memb_Prot"/>
</dbReference>
<feature type="transmembrane region" description="Helical" evidence="6">
    <location>
        <begin position="53"/>
        <end position="76"/>
    </location>
</feature>
<keyword evidence="4 6" id="KW-1133">Transmembrane helix</keyword>
<feature type="transmembrane region" description="Helical" evidence="6">
    <location>
        <begin position="528"/>
        <end position="549"/>
    </location>
</feature>
<dbReference type="EMBL" id="FWEY01000009">
    <property type="protein sequence ID" value="SLM52776.1"/>
    <property type="molecule type" value="Genomic_DNA"/>
</dbReference>
<evidence type="ECO:0000256" key="3">
    <source>
        <dbReference type="ARBA" id="ARBA00022692"/>
    </source>
</evidence>
<dbReference type="PANTHER" id="PTHR46795">
    <property type="entry name" value="ABC TRANSPORTER PERMEASE-RELATED-RELATED"/>
    <property type="match status" value="1"/>
</dbReference>
<dbReference type="GO" id="GO:0005886">
    <property type="term" value="C:plasma membrane"/>
    <property type="evidence" value="ECO:0007669"/>
    <property type="project" value="UniProtKB-SubCell"/>
</dbReference>
<protein>
    <submittedName>
        <fullName evidence="8">Abc transporter permease protein domain</fullName>
    </submittedName>
</protein>
<keyword evidence="3 6" id="KW-0812">Transmembrane</keyword>
<evidence type="ECO:0000259" key="7">
    <source>
        <dbReference type="Pfam" id="PF02687"/>
    </source>
</evidence>
<accession>A0A1W1IIF9</accession>
<feature type="transmembrane region" description="Helical" evidence="6">
    <location>
        <begin position="198"/>
        <end position="215"/>
    </location>
</feature>
<keyword evidence="6" id="KW-0813">Transport</keyword>
<evidence type="ECO:0000256" key="5">
    <source>
        <dbReference type="ARBA" id="ARBA00023136"/>
    </source>
</evidence>
<evidence type="ECO:0000256" key="6">
    <source>
        <dbReference type="PIRNR" id="PIRNR018968"/>
    </source>
</evidence>
<dbReference type="PIRSF" id="PIRSF018968">
    <property type="entry name" value="ABC_permease_BceB"/>
    <property type="match status" value="1"/>
</dbReference>
<comment type="similarity">
    <text evidence="6">Belongs to the ABC-4 integral membrane protein family.</text>
</comment>
<dbReference type="InterPro" id="IPR027022">
    <property type="entry name" value="ABC_permease_BceB-typ"/>
</dbReference>
<evidence type="ECO:0000313" key="9">
    <source>
        <dbReference type="Proteomes" id="UP000195985"/>
    </source>
</evidence>
<dbReference type="Pfam" id="PF02687">
    <property type="entry name" value="FtsX"/>
    <property type="match status" value="1"/>
</dbReference>
<dbReference type="AlphaFoldDB" id="A0A1W1IIF9"/>
<gene>
    <name evidence="8" type="ORF">TPAS_2483</name>
</gene>
<name>A0A1W1IIF9_9LACT</name>
<dbReference type="OrthoDB" id="1705903at2"/>
<dbReference type="Proteomes" id="UP000195985">
    <property type="component" value="Unassembled WGS sequence"/>
</dbReference>
<keyword evidence="9" id="KW-1185">Reference proteome</keyword>
<evidence type="ECO:0000256" key="2">
    <source>
        <dbReference type="ARBA" id="ARBA00022475"/>
    </source>
</evidence>
<keyword evidence="5 6" id="KW-0472">Membrane</keyword>
<keyword evidence="2 6" id="KW-1003">Cell membrane</keyword>
<evidence type="ECO:0000256" key="1">
    <source>
        <dbReference type="ARBA" id="ARBA00004651"/>
    </source>
</evidence>
<dbReference type="RefSeq" id="WP_086943524.1">
    <property type="nucleotide sequence ID" value="NZ_FONM01000016.1"/>
</dbReference>
<dbReference type="PANTHER" id="PTHR46795:SF3">
    <property type="entry name" value="ABC TRANSPORTER PERMEASE"/>
    <property type="match status" value="1"/>
</dbReference>
<evidence type="ECO:0000313" key="8">
    <source>
        <dbReference type="EMBL" id="SLM52776.1"/>
    </source>
</evidence>
<reference evidence="9" key="1">
    <citation type="submission" date="2016-04" db="EMBL/GenBank/DDBJ databases">
        <authorList>
            <person name="Strepis N."/>
        </authorList>
    </citation>
    <scope>NUCLEOTIDE SEQUENCE [LARGE SCALE GENOMIC DNA]</scope>
</reference>
<comment type="subcellular location">
    <subcellularLocation>
        <location evidence="1 6">Cell membrane</location>
        <topology evidence="1 6">Multi-pass membrane protein</topology>
    </subcellularLocation>
</comment>
<organism evidence="8 9">
    <name type="scientific">Trichococcus pasteurii</name>
    <dbReference type="NCBI Taxonomy" id="43064"/>
    <lineage>
        <taxon>Bacteria</taxon>
        <taxon>Bacillati</taxon>
        <taxon>Bacillota</taxon>
        <taxon>Bacilli</taxon>
        <taxon>Lactobacillales</taxon>
        <taxon>Carnobacteriaceae</taxon>
        <taxon>Trichococcus</taxon>
    </lineage>
</organism>
<feature type="transmembrane region" description="Helical" evidence="6">
    <location>
        <begin position="147"/>
        <end position="171"/>
    </location>
</feature>
<feature type="transmembrane region" description="Helical" evidence="6">
    <location>
        <begin position="227"/>
        <end position="252"/>
    </location>
</feature>
<feature type="domain" description="ABC3 transporter permease C-terminal" evidence="7">
    <location>
        <begin position="62"/>
        <end position="180"/>
    </location>
</feature>
<evidence type="ECO:0000256" key="4">
    <source>
        <dbReference type="ARBA" id="ARBA00022989"/>
    </source>
</evidence>
<feature type="transmembrane region" description="Helical" evidence="6">
    <location>
        <begin position="583"/>
        <end position="605"/>
    </location>
</feature>
<dbReference type="GO" id="GO:0055085">
    <property type="term" value="P:transmembrane transport"/>
    <property type="evidence" value="ECO:0007669"/>
    <property type="project" value="UniProtKB-UniRule"/>
</dbReference>